<evidence type="ECO:0000313" key="2">
    <source>
        <dbReference type="Proteomes" id="UP001055072"/>
    </source>
</evidence>
<proteinExistence type="predicted"/>
<evidence type="ECO:0000313" key="1">
    <source>
        <dbReference type="EMBL" id="KAI0086026.1"/>
    </source>
</evidence>
<protein>
    <submittedName>
        <fullName evidence="1">Uncharacterized protein</fullName>
    </submittedName>
</protein>
<sequence>MSHLKKVRLGHAVPQQHKKRGDSCASGGFYLNPTAGQTVSSSDAFAISWNTTCMSTKAVDIYLYAPGAEKSLIYRWETVDFASGSYQTTLKPKWWNSTSSVNLQLSIVQAGTMPFMADLPAGPIFSATYTAPSGATPANADTSVPESGVQVVNNVETHHGLSGGKIAAAVIIPLLVVIGLAVAAYIKFSRKKSKEATNRFSQAIDKRMSVLAPEWSSVSAAGAQAAIRQSMAVGESGNRASSFSFGNIRPDSTVALEGGQAGIGTRGLMANKSGIDLTTPQMTQLRSGPRPTVSTGERVSRVSFAADTRPSGESRRSAYSSRTSRAFHVGHVPPLPTRQDSGELMSPTQRAGPLTLSVEDINARLSGLEPAARPSVDEVMPALSMMRTGNKSSDDLLLPPKAETPPPLPSPPPRAHQPQTPTSAHMSMQPMPANVMSPDEMLRAYAERRAMASPPPTVAAPAAVHYDGNAMRTLYSPTTPNSGAMLMSPAVTLVDRRSAAPSEWSKYDDDNDTAYVQ</sequence>
<organism evidence="1 2">
    <name type="scientific">Irpex rosettiformis</name>
    <dbReference type="NCBI Taxonomy" id="378272"/>
    <lineage>
        <taxon>Eukaryota</taxon>
        <taxon>Fungi</taxon>
        <taxon>Dikarya</taxon>
        <taxon>Basidiomycota</taxon>
        <taxon>Agaricomycotina</taxon>
        <taxon>Agaricomycetes</taxon>
        <taxon>Polyporales</taxon>
        <taxon>Irpicaceae</taxon>
        <taxon>Irpex</taxon>
    </lineage>
</organism>
<reference evidence="1" key="1">
    <citation type="journal article" date="2021" name="Environ. Microbiol.">
        <title>Gene family expansions and transcriptome signatures uncover fungal adaptations to wood decay.</title>
        <authorList>
            <person name="Hage H."/>
            <person name="Miyauchi S."/>
            <person name="Viragh M."/>
            <person name="Drula E."/>
            <person name="Min B."/>
            <person name="Chaduli D."/>
            <person name="Navarro D."/>
            <person name="Favel A."/>
            <person name="Norest M."/>
            <person name="Lesage-Meessen L."/>
            <person name="Balint B."/>
            <person name="Merenyi Z."/>
            <person name="de Eugenio L."/>
            <person name="Morin E."/>
            <person name="Martinez A.T."/>
            <person name="Baldrian P."/>
            <person name="Stursova M."/>
            <person name="Martinez M.J."/>
            <person name="Novotny C."/>
            <person name="Magnuson J.K."/>
            <person name="Spatafora J.W."/>
            <person name="Maurice S."/>
            <person name="Pangilinan J."/>
            <person name="Andreopoulos W."/>
            <person name="LaButti K."/>
            <person name="Hundley H."/>
            <person name="Na H."/>
            <person name="Kuo A."/>
            <person name="Barry K."/>
            <person name="Lipzen A."/>
            <person name="Henrissat B."/>
            <person name="Riley R."/>
            <person name="Ahrendt S."/>
            <person name="Nagy L.G."/>
            <person name="Grigoriev I.V."/>
            <person name="Martin F."/>
            <person name="Rosso M.N."/>
        </authorList>
    </citation>
    <scope>NUCLEOTIDE SEQUENCE</scope>
    <source>
        <strain evidence="1">CBS 384.51</strain>
    </source>
</reference>
<keyword evidence="2" id="KW-1185">Reference proteome</keyword>
<comment type="caution">
    <text evidence="1">The sequence shown here is derived from an EMBL/GenBank/DDBJ whole genome shotgun (WGS) entry which is preliminary data.</text>
</comment>
<gene>
    <name evidence="1" type="ORF">BDY19DRAFT_895468</name>
</gene>
<accession>A0ACB8TVN1</accession>
<dbReference type="EMBL" id="MU274926">
    <property type="protein sequence ID" value="KAI0086026.1"/>
    <property type="molecule type" value="Genomic_DNA"/>
</dbReference>
<dbReference type="Proteomes" id="UP001055072">
    <property type="component" value="Unassembled WGS sequence"/>
</dbReference>
<name>A0ACB8TVN1_9APHY</name>